<gene>
    <name evidence="11" type="ORF">A4U43_C04F12580</name>
</gene>
<dbReference type="Pfam" id="PF03155">
    <property type="entry name" value="Alg6_Alg8"/>
    <property type="match status" value="1"/>
</dbReference>
<evidence type="ECO:0000256" key="3">
    <source>
        <dbReference type="ARBA" id="ARBA00008715"/>
    </source>
</evidence>
<evidence type="ECO:0000256" key="1">
    <source>
        <dbReference type="ARBA" id="ARBA00004477"/>
    </source>
</evidence>
<dbReference type="Proteomes" id="UP000243459">
    <property type="component" value="Chromosome 4"/>
</dbReference>
<reference evidence="12" key="1">
    <citation type="journal article" date="2017" name="Nat. Commun.">
        <title>The asparagus genome sheds light on the origin and evolution of a young Y chromosome.</title>
        <authorList>
            <person name="Harkess A."/>
            <person name="Zhou J."/>
            <person name="Xu C."/>
            <person name="Bowers J.E."/>
            <person name="Van der Hulst R."/>
            <person name="Ayyampalayam S."/>
            <person name="Mercati F."/>
            <person name="Riccardi P."/>
            <person name="McKain M.R."/>
            <person name="Kakrana A."/>
            <person name="Tang H."/>
            <person name="Ray J."/>
            <person name="Groenendijk J."/>
            <person name="Arikit S."/>
            <person name="Mathioni S.M."/>
            <person name="Nakano M."/>
            <person name="Shan H."/>
            <person name="Telgmann-Rauber A."/>
            <person name="Kanno A."/>
            <person name="Yue Z."/>
            <person name="Chen H."/>
            <person name="Li W."/>
            <person name="Chen Y."/>
            <person name="Xu X."/>
            <person name="Zhang Y."/>
            <person name="Luo S."/>
            <person name="Chen H."/>
            <person name="Gao J."/>
            <person name="Mao Z."/>
            <person name="Pires J.C."/>
            <person name="Luo M."/>
            <person name="Kudrna D."/>
            <person name="Wing R.A."/>
            <person name="Meyers B.C."/>
            <person name="Yi K."/>
            <person name="Kong H."/>
            <person name="Lavrijsen P."/>
            <person name="Sunseri F."/>
            <person name="Falavigna A."/>
            <person name="Ye Y."/>
            <person name="Leebens-Mack J.H."/>
            <person name="Chen G."/>
        </authorList>
    </citation>
    <scope>NUCLEOTIDE SEQUENCE [LARGE SCALE GENOMIC DNA]</scope>
    <source>
        <strain evidence="12">cv. DH0086</strain>
    </source>
</reference>
<feature type="transmembrane region" description="Helical" evidence="10">
    <location>
        <begin position="293"/>
        <end position="315"/>
    </location>
</feature>
<feature type="transmembrane region" description="Helical" evidence="10">
    <location>
        <begin position="327"/>
        <end position="346"/>
    </location>
</feature>
<name>A0A5P1F0D1_ASPOF</name>
<comment type="similarity">
    <text evidence="3 10">Belongs to the ALG6/ALG8 glucosyltransferase family.</text>
</comment>
<dbReference type="EC" id="2.4.1.-" evidence="10"/>
<dbReference type="GO" id="GO:0042283">
    <property type="term" value="F:dolichyl pyrophosphate Glc1Man9GlcNAc2 alpha-1,3-glucosyltransferase activity"/>
    <property type="evidence" value="ECO:0007669"/>
    <property type="project" value="TreeGrafter"/>
</dbReference>
<feature type="transmembrane region" description="Helical" evidence="10">
    <location>
        <begin position="250"/>
        <end position="272"/>
    </location>
</feature>
<dbReference type="InterPro" id="IPR004856">
    <property type="entry name" value="Glyco_trans_ALG6/ALG8"/>
</dbReference>
<comment type="pathway">
    <text evidence="2 10">Protein modification; protein glycosylation.</text>
</comment>
<feature type="transmembrane region" description="Helical" evidence="10">
    <location>
        <begin position="184"/>
        <end position="200"/>
    </location>
</feature>
<dbReference type="EMBL" id="CM007384">
    <property type="protein sequence ID" value="ONK71805.1"/>
    <property type="molecule type" value="Genomic_DNA"/>
</dbReference>
<keyword evidence="5 10" id="KW-0808">Transferase</keyword>
<dbReference type="PANTHER" id="PTHR12413">
    <property type="entry name" value="DOLICHYL GLYCOSYLTRANSFERASE"/>
    <property type="match status" value="1"/>
</dbReference>
<evidence type="ECO:0000313" key="12">
    <source>
        <dbReference type="Proteomes" id="UP000243459"/>
    </source>
</evidence>
<evidence type="ECO:0000256" key="5">
    <source>
        <dbReference type="ARBA" id="ARBA00022679"/>
    </source>
</evidence>
<organism evidence="11 12">
    <name type="scientific">Asparagus officinalis</name>
    <name type="common">Garden asparagus</name>
    <dbReference type="NCBI Taxonomy" id="4686"/>
    <lineage>
        <taxon>Eukaryota</taxon>
        <taxon>Viridiplantae</taxon>
        <taxon>Streptophyta</taxon>
        <taxon>Embryophyta</taxon>
        <taxon>Tracheophyta</taxon>
        <taxon>Spermatophyta</taxon>
        <taxon>Magnoliopsida</taxon>
        <taxon>Liliopsida</taxon>
        <taxon>Asparagales</taxon>
        <taxon>Asparagaceae</taxon>
        <taxon>Asparagoideae</taxon>
        <taxon>Asparagus</taxon>
    </lineage>
</organism>
<dbReference type="GO" id="GO:0005789">
    <property type="term" value="C:endoplasmic reticulum membrane"/>
    <property type="evidence" value="ECO:0007669"/>
    <property type="project" value="UniProtKB-SubCell"/>
</dbReference>
<evidence type="ECO:0000256" key="9">
    <source>
        <dbReference type="ARBA" id="ARBA00023136"/>
    </source>
</evidence>
<evidence type="ECO:0000256" key="6">
    <source>
        <dbReference type="ARBA" id="ARBA00022692"/>
    </source>
</evidence>
<dbReference type="GO" id="GO:0006487">
    <property type="term" value="P:protein N-linked glycosylation"/>
    <property type="evidence" value="ECO:0007669"/>
    <property type="project" value="TreeGrafter"/>
</dbReference>
<dbReference type="Gramene" id="ONK71805">
    <property type="protein sequence ID" value="ONK71805"/>
    <property type="gene ID" value="A4U43_C04F12580"/>
</dbReference>
<evidence type="ECO:0000256" key="4">
    <source>
        <dbReference type="ARBA" id="ARBA00022676"/>
    </source>
</evidence>
<dbReference type="PANTHER" id="PTHR12413:SF2">
    <property type="entry name" value="DOLICHYL PYROPHOSPHATE GLC1MAN9GLCNAC2 ALPHA-1,3-GLUCOSYLTRANSFERASE-RELATED"/>
    <property type="match status" value="1"/>
</dbReference>
<keyword evidence="4 10" id="KW-0328">Glycosyltransferase</keyword>
<keyword evidence="8 10" id="KW-1133">Transmembrane helix</keyword>
<evidence type="ECO:0000256" key="7">
    <source>
        <dbReference type="ARBA" id="ARBA00022824"/>
    </source>
</evidence>
<keyword evidence="9 10" id="KW-0472">Membrane</keyword>
<comment type="subcellular location">
    <subcellularLocation>
        <location evidence="1 10">Endoplasmic reticulum membrane</location>
        <topology evidence="1 10">Multi-pass membrane protein</topology>
    </subcellularLocation>
</comment>
<evidence type="ECO:0000256" key="2">
    <source>
        <dbReference type="ARBA" id="ARBA00004922"/>
    </source>
</evidence>
<evidence type="ECO:0000256" key="10">
    <source>
        <dbReference type="RuleBase" id="RU363110"/>
    </source>
</evidence>
<dbReference type="AlphaFoldDB" id="A0A5P1F0D1"/>
<feature type="transmembrane region" description="Helical" evidence="10">
    <location>
        <begin position="158"/>
        <end position="177"/>
    </location>
</feature>
<dbReference type="UniPathway" id="UPA00378"/>
<dbReference type="OMA" id="NENARGH"/>
<comment type="caution">
    <text evidence="10">Lacks conserved residue(s) required for the propagation of feature annotation.</text>
</comment>
<keyword evidence="7 10" id="KW-0256">Endoplasmic reticulum</keyword>
<keyword evidence="12" id="KW-1185">Reference proteome</keyword>
<evidence type="ECO:0000313" key="11">
    <source>
        <dbReference type="EMBL" id="ONK71805.1"/>
    </source>
</evidence>
<protein>
    <recommendedName>
        <fullName evidence="10">Alpha-1,3-glucosyltransferase</fullName>
        <ecNumber evidence="10">2.4.1.-</ecNumber>
    </recommendedName>
</protein>
<accession>A0A5P1F0D1</accession>
<keyword evidence="6 10" id="KW-0812">Transmembrane</keyword>
<sequence>MNDLAWFFSVAIAGRASSSFSPPSYRSTDFEVPATAGPVPPPPPPRWYSDEVKPLDPRLPPTLRYFEASSSPSQLPGGPHHRGLVIQQVLRRLFPFGRGLCHAYWAPNFWVFYIVLDKVLAFVFAKLGFTIQMPKASFTGGLVGDSSPFAVLPQVTPIITFLLVVLAMAPCLVKAFLKPQPRSIIRWVAYAYTCGFMFGWHVHEKASLHFTIPLGIIALNSLEDARHYFLLSIVSCYSMFPLLFEPQEYPIKLLLLVIHSTLMWAGFSLYFSKKTAHESTTKTISKDSDQENILIGWVGFCYLFGLVFIEIWGQILHPYLFGSKLQFLPLMLISVYCAIGMMYSWAWQLIQIIQCT</sequence>
<proteinExistence type="inferred from homology"/>
<evidence type="ECO:0000256" key="8">
    <source>
        <dbReference type="ARBA" id="ARBA00022989"/>
    </source>
</evidence>